<evidence type="ECO:0000313" key="2">
    <source>
        <dbReference type="EMBL" id="EPE08017.1"/>
    </source>
</evidence>
<dbReference type="HOGENOM" id="CLU_017965_0_1_1"/>
<feature type="region of interest" description="Disordered" evidence="1">
    <location>
        <begin position="464"/>
        <end position="577"/>
    </location>
</feature>
<dbReference type="eggNOG" id="ENOG502S317">
    <property type="taxonomic scope" value="Eukaryota"/>
</dbReference>
<reference evidence="2 3" key="1">
    <citation type="journal article" date="2013" name="BMC Genomics">
        <title>The genome and transcriptome of the pine saprophyte Ophiostoma piceae, and a comparison with the bark beetle-associated pine pathogen Grosmannia clavigera.</title>
        <authorList>
            <person name="Haridas S."/>
            <person name="Wang Y."/>
            <person name="Lim L."/>
            <person name="Massoumi Alamouti S."/>
            <person name="Jackman S."/>
            <person name="Docking R."/>
            <person name="Robertson G."/>
            <person name="Birol I."/>
            <person name="Bohlmann J."/>
            <person name="Breuil C."/>
        </authorList>
    </citation>
    <scope>NUCLEOTIDE SEQUENCE [LARGE SCALE GENOMIC DNA]</scope>
    <source>
        <strain evidence="2 3">UAMH 11346</strain>
    </source>
</reference>
<dbReference type="OMA" id="LEDIWIC"/>
<dbReference type="AlphaFoldDB" id="S3C5D8"/>
<feature type="compositionally biased region" description="Basic and acidic residues" evidence="1">
    <location>
        <begin position="464"/>
        <end position="486"/>
    </location>
</feature>
<dbReference type="VEuPathDB" id="FungiDB:F503_00800"/>
<dbReference type="STRING" id="1262450.S3C5D8"/>
<protein>
    <submittedName>
        <fullName evidence="2">Uncharacterized protein</fullName>
    </submittedName>
</protein>
<feature type="region of interest" description="Disordered" evidence="1">
    <location>
        <begin position="351"/>
        <end position="435"/>
    </location>
</feature>
<sequence>MSPETASPVFPDRLIHPLPKRRLRERLSPDVASTIKYPPSLTTGTPLFYYPFNLKDDATSSGERAVAAGRTNAAVPIAKTNETARAAASGAASSVQPIPSSAAAVVPSTQPAAGQTIRLPSHTRRPSTEPESPSAARVARLVNRTTRASHNLRTAPVSGHQPFPSTASSVDGYECFENTNNKKKRKIPTAGDTPLSGSYTSTDLHSATSASSAANSNDESGVSSPLSTNYSGTASFASVSPGISGPGRGRYGRTRGGRSPLHAITDANSNWAGRYGKLWSPWPMPSETDDITPTPTQGKNGIISSAIANAEKQVSHGQENEDEDYDDQLSAMSTPASAQFTFTCSSQVPGNLMWPGSDPKMPPGSSYVPGRARGGQGQAPSAAVGTDGGSSAGSSGGRRAQQEEKKKRSSKIRQELKAQIRERRRAQRERNAANPQMDDFYVCPFCDYEIITGRKSKLITAFELKERKKRLETERRQRERAKDRSRNKGRRGRKATVTNADANARQGTVDEEQQYDGAIADDPDAGELEDEIYDDDDDEAGEADDVVPELRSGIGDTHNQRSRGRDGEGGRLRDDAG</sequence>
<name>S3C5D8_OPHP1</name>
<feature type="compositionally biased region" description="Acidic residues" evidence="1">
    <location>
        <begin position="509"/>
        <end position="547"/>
    </location>
</feature>
<feature type="compositionally biased region" description="Polar residues" evidence="1">
    <location>
        <begin position="218"/>
        <end position="228"/>
    </location>
</feature>
<organism evidence="2 3">
    <name type="scientific">Ophiostoma piceae (strain UAMH 11346)</name>
    <name type="common">Sap stain fungus</name>
    <dbReference type="NCBI Taxonomy" id="1262450"/>
    <lineage>
        <taxon>Eukaryota</taxon>
        <taxon>Fungi</taxon>
        <taxon>Dikarya</taxon>
        <taxon>Ascomycota</taxon>
        <taxon>Pezizomycotina</taxon>
        <taxon>Sordariomycetes</taxon>
        <taxon>Sordariomycetidae</taxon>
        <taxon>Ophiostomatales</taxon>
        <taxon>Ophiostomataceae</taxon>
        <taxon>Ophiostoma</taxon>
    </lineage>
</organism>
<proteinExistence type="predicted"/>
<evidence type="ECO:0000313" key="3">
    <source>
        <dbReference type="Proteomes" id="UP000016923"/>
    </source>
</evidence>
<gene>
    <name evidence="2" type="ORF">F503_00800</name>
</gene>
<feature type="compositionally biased region" description="Basic and acidic residues" evidence="1">
    <location>
        <begin position="563"/>
        <end position="577"/>
    </location>
</feature>
<feature type="region of interest" description="Disordered" evidence="1">
    <location>
        <begin position="209"/>
        <end position="228"/>
    </location>
</feature>
<evidence type="ECO:0000256" key="1">
    <source>
        <dbReference type="SAM" id="MobiDB-lite"/>
    </source>
</evidence>
<feature type="compositionally biased region" description="Gly residues" evidence="1">
    <location>
        <begin position="386"/>
        <end position="396"/>
    </location>
</feature>
<feature type="region of interest" description="Disordered" evidence="1">
    <location>
        <begin position="235"/>
        <end position="264"/>
    </location>
</feature>
<keyword evidence="3" id="KW-1185">Reference proteome</keyword>
<dbReference type="EMBL" id="KE148149">
    <property type="protein sequence ID" value="EPE08017.1"/>
    <property type="molecule type" value="Genomic_DNA"/>
</dbReference>
<feature type="compositionally biased region" description="Polar residues" evidence="1">
    <location>
        <begin position="143"/>
        <end position="152"/>
    </location>
</feature>
<feature type="region of interest" description="Disordered" evidence="1">
    <location>
        <begin position="184"/>
        <end position="204"/>
    </location>
</feature>
<feature type="compositionally biased region" description="Polar residues" evidence="1">
    <location>
        <begin position="195"/>
        <end position="204"/>
    </location>
</feature>
<feature type="compositionally biased region" description="Basic and acidic residues" evidence="1">
    <location>
        <begin position="400"/>
        <end position="421"/>
    </location>
</feature>
<dbReference type="OrthoDB" id="4174342at2759"/>
<accession>S3C5D8</accession>
<dbReference type="Proteomes" id="UP000016923">
    <property type="component" value="Unassembled WGS sequence"/>
</dbReference>
<feature type="region of interest" description="Disordered" evidence="1">
    <location>
        <begin position="105"/>
        <end position="171"/>
    </location>
</feature>